<comment type="caution">
    <text evidence="1">The sequence shown here is derived from an EMBL/GenBank/DDBJ whole genome shotgun (WGS) entry which is preliminary data.</text>
</comment>
<evidence type="ECO:0000313" key="1">
    <source>
        <dbReference type="EMBL" id="TCU14707.1"/>
    </source>
</evidence>
<dbReference type="EMBL" id="SMBH01000008">
    <property type="protein sequence ID" value="TCU14707.1"/>
    <property type="molecule type" value="Genomic_DNA"/>
</dbReference>
<dbReference type="AlphaFoldDB" id="A0A4R3Q2Z5"/>
<organism evidence="1 2">
    <name type="scientific">Rhizobium sullae</name>
    <name type="common">Rhizobium hedysari</name>
    <dbReference type="NCBI Taxonomy" id="50338"/>
    <lineage>
        <taxon>Bacteria</taxon>
        <taxon>Pseudomonadati</taxon>
        <taxon>Pseudomonadota</taxon>
        <taxon>Alphaproteobacteria</taxon>
        <taxon>Hyphomicrobiales</taxon>
        <taxon>Rhizobiaceae</taxon>
        <taxon>Rhizobium/Agrobacterium group</taxon>
        <taxon>Rhizobium</taxon>
    </lineage>
</organism>
<reference evidence="1 2" key="1">
    <citation type="submission" date="2019-03" db="EMBL/GenBank/DDBJ databases">
        <title>Genomic Encyclopedia of Type Strains, Phase IV (KMG-V): Genome sequencing to study the core and pangenomes of soil and plant-associated prokaryotes.</title>
        <authorList>
            <person name="Whitman W."/>
        </authorList>
    </citation>
    <scope>NUCLEOTIDE SEQUENCE [LARGE SCALE GENOMIC DNA]</scope>
    <source>
        <strain evidence="1 2">Hc14</strain>
    </source>
</reference>
<gene>
    <name evidence="1" type="ORF">EV132_10875</name>
</gene>
<accession>A0A4R3Q2Z5</accession>
<evidence type="ECO:0008006" key="3">
    <source>
        <dbReference type="Google" id="ProtNLM"/>
    </source>
</evidence>
<proteinExistence type="predicted"/>
<name>A0A4R3Q2Z5_RHISU</name>
<protein>
    <recommendedName>
        <fullName evidence="3">Phage ABA sandwich domain-containing protein</fullName>
    </recommendedName>
</protein>
<sequence>MTSVAMMDLIQALQVAKGPSRELDLGIAIAIGFTRTDADPRENESDTHQWISPTGEVVGKLPPYTKSLDHAYRLATSIAPSEDGGCGWEVGTASARLGRDPPSQAVTPAIALCIAALRRKLAIEDK</sequence>
<dbReference type="Proteomes" id="UP000294576">
    <property type="component" value="Unassembled WGS sequence"/>
</dbReference>
<evidence type="ECO:0000313" key="2">
    <source>
        <dbReference type="Proteomes" id="UP000294576"/>
    </source>
</evidence>